<dbReference type="STRING" id="69279.BG36_09340"/>
<dbReference type="Proteomes" id="UP000019849">
    <property type="component" value="Unassembled WGS sequence"/>
</dbReference>
<dbReference type="PATRIC" id="fig|69279.3.peg.2964"/>
<proteinExistence type="predicted"/>
<dbReference type="InterPro" id="IPR009057">
    <property type="entry name" value="Homeodomain-like_sf"/>
</dbReference>
<sequence length="206" mass="21786">MAGFASEVLTANEAASVTQVPLKQVHRIIDAGLLRGCVERRRGSRVIVGSGLLGLRLAWLTAETLTPMARRAIVERAIATDAASVVAADPLKVDLKPIAADVKTGLVRLRKAKAMVARDSDILGGQPIFAGTRVPIHDVADMLANGDAPEAIHAAYPQLTLDQIGLAADYALAYPRRGRPPAKPAWRSKPARSSRTVHLDGLPAAS</sequence>
<protein>
    <recommendedName>
        <fullName evidence="4">DUF433 domain-containing protein</fullName>
    </recommendedName>
</protein>
<dbReference type="AlphaFoldDB" id="A0A011T063"/>
<gene>
    <name evidence="2" type="ORF">BG36_09340</name>
</gene>
<accession>A0A011T063</accession>
<feature type="region of interest" description="Disordered" evidence="1">
    <location>
        <begin position="179"/>
        <end position="206"/>
    </location>
</feature>
<reference evidence="2 3" key="1">
    <citation type="submission" date="2014-02" db="EMBL/GenBank/DDBJ databases">
        <title>Aquamicrobium defluvii Genome sequencing.</title>
        <authorList>
            <person name="Wang X."/>
        </authorList>
    </citation>
    <scope>NUCLEOTIDE SEQUENCE [LARGE SCALE GENOMIC DNA]</scope>
    <source>
        <strain evidence="2 3">W13Z1</strain>
    </source>
</reference>
<dbReference type="InterPro" id="IPR036388">
    <property type="entry name" value="WH-like_DNA-bd_sf"/>
</dbReference>
<dbReference type="Pfam" id="PF04255">
    <property type="entry name" value="DUF433"/>
    <property type="match status" value="1"/>
</dbReference>
<evidence type="ECO:0000256" key="1">
    <source>
        <dbReference type="SAM" id="MobiDB-lite"/>
    </source>
</evidence>
<dbReference type="InterPro" id="IPR007367">
    <property type="entry name" value="DUF433"/>
</dbReference>
<evidence type="ECO:0000313" key="2">
    <source>
        <dbReference type="EMBL" id="EXL04969.1"/>
    </source>
</evidence>
<dbReference type="Gene3D" id="1.10.10.10">
    <property type="entry name" value="Winged helix-like DNA-binding domain superfamily/Winged helix DNA-binding domain"/>
    <property type="match status" value="1"/>
</dbReference>
<evidence type="ECO:0000313" key="3">
    <source>
        <dbReference type="Proteomes" id="UP000019849"/>
    </source>
</evidence>
<dbReference type="EMBL" id="JENY01000020">
    <property type="protein sequence ID" value="EXL04969.1"/>
    <property type="molecule type" value="Genomic_DNA"/>
</dbReference>
<dbReference type="HOGENOM" id="CLU_108922_0_0_5"/>
<dbReference type="eggNOG" id="COG2442">
    <property type="taxonomic scope" value="Bacteria"/>
</dbReference>
<dbReference type="PANTHER" id="PTHR34849:SF3">
    <property type="entry name" value="SSR2962 PROTEIN"/>
    <property type="match status" value="1"/>
</dbReference>
<dbReference type="SUPFAM" id="SSF46689">
    <property type="entry name" value="Homeodomain-like"/>
    <property type="match status" value="1"/>
</dbReference>
<name>A0A011T063_9HYPH</name>
<evidence type="ECO:0008006" key="4">
    <source>
        <dbReference type="Google" id="ProtNLM"/>
    </source>
</evidence>
<dbReference type="PANTHER" id="PTHR34849">
    <property type="entry name" value="SSL5025 PROTEIN"/>
    <property type="match status" value="1"/>
</dbReference>
<comment type="caution">
    <text evidence="2">The sequence shown here is derived from an EMBL/GenBank/DDBJ whole genome shotgun (WGS) entry which is preliminary data.</text>
</comment>
<dbReference type="RefSeq" id="WP_035027982.1">
    <property type="nucleotide sequence ID" value="NZ_KK073892.1"/>
</dbReference>
<organism evidence="2 3">
    <name type="scientific">Aquamicrobium defluvii</name>
    <dbReference type="NCBI Taxonomy" id="69279"/>
    <lineage>
        <taxon>Bacteria</taxon>
        <taxon>Pseudomonadati</taxon>
        <taxon>Pseudomonadota</taxon>
        <taxon>Alphaproteobacteria</taxon>
        <taxon>Hyphomicrobiales</taxon>
        <taxon>Phyllobacteriaceae</taxon>
        <taxon>Aquamicrobium</taxon>
    </lineage>
</organism>